<organism evidence="4 5">
    <name type="scientific">Nocardiopsis composta</name>
    <dbReference type="NCBI Taxonomy" id="157465"/>
    <lineage>
        <taxon>Bacteria</taxon>
        <taxon>Bacillati</taxon>
        <taxon>Actinomycetota</taxon>
        <taxon>Actinomycetes</taxon>
        <taxon>Streptosporangiales</taxon>
        <taxon>Nocardiopsidaceae</taxon>
        <taxon>Nocardiopsis</taxon>
    </lineage>
</organism>
<dbReference type="InterPro" id="IPR020904">
    <property type="entry name" value="Sc_DH/Rdtase_CS"/>
</dbReference>
<evidence type="ECO:0000256" key="2">
    <source>
        <dbReference type="ARBA" id="ARBA00023002"/>
    </source>
</evidence>
<evidence type="ECO:0000256" key="3">
    <source>
        <dbReference type="RuleBase" id="RU000363"/>
    </source>
</evidence>
<sequence>MDLQLKDRVAVVTGASKGIGLAVVRTLLDEGARVLAVSRSSGPELDGPAAGAGDRLVHAAEDLTDPLAPARAVARAIEVFGGLDVLVNNAGGPPPGVTLPRFGFLPLEDVDWAAMFEFNLFSSIRAARAAIPPMLAAGGGAIVNVSSGNAHRPMPMNVDYNAAKSALNSVSKALAEEFGPQGIRVNTVSPGPVRTAWWTEEGGAADVLAERSGTDRDTVLNEGAPQMMALTTGRLADPQEIADVVALLASPRSASTNGADFAVDSGFLKEI</sequence>
<evidence type="ECO:0000313" key="5">
    <source>
        <dbReference type="Proteomes" id="UP000572635"/>
    </source>
</evidence>
<dbReference type="Pfam" id="PF00106">
    <property type="entry name" value="adh_short"/>
    <property type="match status" value="1"/>
</dbReference>
<dbReference type="GO" id="GO:0016491">
    <property type="term" value="F:oxidoreductase activity"/>
    <property type="evidence" value="ECO:0007669"/>
    <property type="project" value="UniProtKB-KW"/>
</dbReference>
<keyword evidence="5" id="KW-1185">Reference proteome</keyword>
<protein>
    <submittedName>
        <fullName evidence="4">NAD(P)-dependent dehydrogenase (Short-subunit alcohol dehydrogenase family)</fullName>
    </submittedName>
</protein>
<comment type="similarity">
    <text evidence="1 3">Belongs to the short-chain dehydrogenases/reductases (SDR) family.</text>
</comment>
<dbReference type="PANTHER" id="PTHR43669">
    <property type="entry name" value="5-KETO-D-GLUCONATE 5-REDUCTASE"/>
    <property type="match status" value="1"/>
</dbReference>
<evidence type="ECO:0000256" key="1">
    <source>
        <dbReference type="ARBA" id="ARBA00006484"/>
    </source>
</evidence>
<dbReference type="CDD" id="cd05233">
    <property type="entry name" value="SDR_c"/>
    <property type="match status" value="1"/>
</dbReference>
<dbReference type="InterPro" id="IPR002347">
    <property type="entry name" value="SDR_fam"/>
</dbReference>
<keyword evidence="2" id="KW-0560">Oxidoreductase</keyword>
<name>A0A7W8QN74_9ACTN</name>
<dbReference type="AlphaFoldDB" id="A0A7W8QN74"/>
<dbReference type="PRINTS" id="PR00081">
    <property type="entry name" value="GDHRDH"/>
</dbReference>
<evidence type="ECO:0000313" key="4">
    <source>
        <dbReference type="EMBL" id="MBB5432888.1"/>
    </source>
</evidence>
<proteinExistence type="inferred from homology"/>
<dbReference type="EMBL" id="JACHDB010000001">
    <property type="protein sequence ID" value="MBB5432888.1"/>
    <property type="molecule type" value="Genomic_DNA"/>
</dbReference>
<dbReference type="InterPro" id="IPR036291">
    <property type="entry name" value="NAD(P)-bd_dom_sf"/>
</dbReference>
<dbReference type="PROSITE" id="PS00061">
    <property type="entry name" value="ADH_SHORT"/>
    <property type="match status" value="1"/>
</dbReference>
<dbReference type="RefSeq" id="WP_184392392.1">
    <property type="nucleotide sequence ID" value="NZ_BAAAJD010000110.1"/>
</dbReference>
<dbReference type="PANTHER" id="PTHR43669:SF3">
    <property type="entry name" value="ALCOHOL DEHYDROGENASE, PUTATIVE (AFU_ORTHOLOGUE AFUA_3G03445)-RELATED"/>
    <property type="match status" value="1"/>
</dbReference>
<dbReference type="Gene3D" id="3.40.50.720">
    <property type="entry name" value="NAD(P)-binding Rossmann-like Domain"/>
    <property type="match status" value="1"/>
</dbReference>
<dbReference type="FunFam" id="3.40.50.720:FF:000084">
    <property type="entry name" value="Short-chain dehydrogenase reductase"/>
    <property type="match status" value="1"/>
</dbReference>
<gene>
    <name evidence="4" type="ORF">HDA36_002972</name>
</gene>
<reference evidence="4 5" key="1">
    <citation type="submission" date="2020-08" db="EMBL/GenBank/DDBJ databases">
        <title>Sequencing the genomes of 1000 actinobacteria strains.</title>
        <authorList>
            <person name="Klenk H.-P."/>
        </authorList>
    </citation>
    <scope>NUCLEOTIDE SEQUENCE [LARGE SCALE GENOMIC DNA]</scope>
    <source>
        <strain evidence="4 5">DSM 44551</strain>
    </source>
</reference>
<accession>A0A7W8QN74</accession>
<dbReference type="PRINTS" id="PR00080">
    <property type="entry name" value="SDRFAMILY"/>
</dbReference>
<comment type="caution">
    <text evidence="4">The sequence shown here is derived from an EMBL/GenBank/DDBJ whole genome shotgun (WGS) entry which is preliminary data.</text>
</comment>
<dbReference type="Proteomes" id="UP000572635">
    <property type="component" value="Unassembled WGS sequence"/>
</dbReference>
<dbReference type="SUPFAM" id="SSF51735">
    <property type="entry name" value="NAD(P)-binding Rossmann-fold domains"/>
    <property type="match status" value="1"/>
</dbReference>